<dbReference type="InterPro" id="IPR004045">
    <property type="entry name" value="Glutathione_S-Trfase_N"/>
</dbReference>
<dbReference type="PANTHER" id="PTHR44051">
    <property type="entry name" value="GLUTATHIONE S-TRANSFERASE-RELATED"/>
    <property type="match status" value="1"/>
</dbReference>
<dbReference type="InterPro" id="IPR036249">
    <property type="entry name" value="Thioredoxin-like_sf"/>
</dbReference>
<dbReference type="InterPro" id="IPR010987">
    <property type="entry name" value="Glutathione-S-Trfase_C-like"/>
</dbReference>
<dbReference type="STRING" id="283909.R7VDJ4"/>
<dbReference type="SFLD" id="SFLDG00358">
    <property type="entry name" value="Main_(cytGST)"/>
    <property type="match status" value="1"/>
</dbReference>
<dbReference type="AlphaFoldDB" id="R7VDJ4"/>
<dbReference type="SUPFAM" id="SSF47616">
    <property type="entry name" value="GST C-terminal domain-like"/>
    <property type="match status" value="1"/>
</dbReference>
<evidence type="ECO:0000313" key="5">
    <source>
        <dbReference type="EnsemblMetazoa" id="CapteP222011"/>
    </source>
</evidence>
<dbReference type="EnsemblMetazoa" id="CapteT222011">
    <property type="protein sequence ID" value="CapteP222011"/>
    <property type="gene ID" value="CapteG222011"/>
</dbReference>
<dbReference type="SFLD" id="SFLDS00019">
    <property type="entry name" value="Glutathione_Transferase_(cytos"/>
    <property type="match status" value="1"/>
</dbReference>
<dbReference type="InterPro" id="IPR036282">
    <property type="entry name" value="Glutathione-S-Trfase_C_sf"/>
</dbReference>
<feature type="domain" description="GST C-terminal" evidence="3">
    <location>
        <begin position="162"/>
        <end position="290"/>
    </location>
</feature>
<reference evidence="6" key="1">
    <citation type="submission" date="2012-12" db="EMBL/GenBank/DDBJ databases">
        <authorList>
            <person name="Hellsten U."/>
            <person name="Grimwood J."/>
            <person name="Chapman J.A."/>
            <person name="Shapiro H."/>
            <person name="Aerts A."/>
            <person name="Otillar R.P."/>
            <person name="Terry A.Y."/>
            <person name="Boore J.L."/>
            <person name="Simakov O."/>
            <person name="Marletaz F."/>
            <person name="Cho S.-J."/>
            <person name="Edsinger-Gonzales E."/>
            <person name="Havlak P."/>
            <person name="Kuo D.-H."/>
            <person name="Larsson T."/>
            <person name="Lv J."/>
            <person name="Arendt D."/>
            <person name="Savage R."/>
            <person name="Osoegawa K."/>
            <person name="de Jong P."/>
            <person name="Lindberg D.R."/>
            <person name="Seaver E.C."/>
            <person name="Weisblat D.A."/>
            <person name="Putnam N.H."/>
            <person name="Grigoriev I.V."/>
            <person name="Rokhsar D.S."/>
        </authorList>
    </citation>
    <scope>NUCLEOTIDE SEQUENCE</scope>
    <source>
        <strain evidence="6">I ESC-2004</strain>
    </source>
</reference>
<dbReference type="Pfam" id="PF00043">
    <property type="entry name" value="GST_C"/>
    <property type="match status" value="1"/>
</dbReference>
<sequence length="296" mass="33219">MSAAFKRSVQFGARFVGRRAVSSQARNATDARILKVAIGCTVAGGAAAILAGNAFRSLTVDKLHAETKRAAPDFHLYWASGSPPCWRVMIALEEKGLSGYPNTLCSMQDKQHKSEEILAINPRGQMPSLRVGSVGLNESMGAIDYFEMVYKGQGTSLYPSDNPEQLALVLQRKNEVMNVHKKCVEETLFYLFKDDKTDEEVAKRTEVFKTELMFYENYLSQQKTGAKYIAGSSFSMADVVFFPYIAFFVRLGLSLDDRFPNLKEYYERLSQRPSIQKTWPPHWKTAAAPSQLLKVI</sequence>
<dbReference type="InterPro" id="IPR040079">
    <property type="entry name" value="Glutathione_S-Trfase"/>
</dbReference>
<dbReference type="PROSITE" id="PS50404">
    <property type="entry name" value="GST_NTER"/>
    <property type="match status" value="1"/>
</dbReference>
<dbReference type="EMBL" id="AMQN01004203">
    <property type="status" value="NOT_ANNOTATED_CDS"/>
    <property type="molecule type" value="Genomic_DNA"/>
</dbReference>
<dbReference type="CDD" id="cd00570">
    <property type="entry name" value="GST_N_family"/>
    <property type="match status" value="1"/>
</dbReference>
<dbReference type="InterPro" id="IPR004046">
    <property type="entry name" value="GST_C"/>
</dbReference>
<comment type="similarity">
    <text evidence="1">Belongs to the GST superfamily.</text>
</comment>
<feature type="domain" description="GST N-terminal" evidence="2">
    <location>
        <begin position="72"/>
        <end position="154"/>
    </location>
</feature>
<reference evidence="4 6" key="2">
    <citation type="journal article" date="2013" name="Nature">
        <title>Insights into bilaterian evolution from three spiralian genomes.</title>
        <authorList>
            <person name="Simakov O."/>
            <person name="Marletaz F."/>
            <person name="Cho S.J."/>
            <person name="Edsinger-Gonzales E."/>
            <person name="Havlak P."/>
            <person name="Hellsten U."/>
            <person name="Kuo D.H."/>
            <person name="Larsson T."/>
            <person name="Lv J."/>
            <person name="Arendt D."/>
            <person name="Savage R."/>
            <person name="Osoegawa K."/>
            <person name="de Jong P."/>
            <person name="Grimwood J."/>
            <person name="Chapman J.A."/>
            <person name="Shapiro H."/>
            <person name="Aerts A."/>
            <person name="Otillar R.P."/>
            <person name="Terry A.Y."/>
            <person name="Boore J.L."/>
            <person name="Grigoriev I.V."/>
            <person name="Lindberg D.R."/>
            <person name="Seaver E.C."/>
            <person name="Weisblat D.A."/>
            <person name="Putnam N.H."/>
            <person name="Rokhsar D.S."/>
        </authorList>
    </citation>
    <scope>NUCLEOTIDE SEQUENCE</scope>
    <source>
        <strain evidence="4 6">I ESC-2004</strain>
    </source>
</reference>
<evidence type="ECO:0000256" key="1">
    <source>
        <dbReference type="ARBA" id="ARBA00007409"/>
    </source>
</evidence>
<evidence type="ECO:0000313" key="4">
    <source>
        <dbReference type="EMBL" id="ELU16923.1"/>
    </source>
</evidence>
<evidence type="ECO:0008006" key="7">
    <source>
        <dbReference type="Google" id="ProtNLM"/>
    </source>
</evidence>
<accession>R7VDJ4</accession>
<gene>
    <name evidence="4" type="ORF">CAPTEDRAFT_222011</name>
</gene>
<dbReference type="Gene3D" id="1.20.1050.10">
    <property type="match status" value="1"/>
</dbReference>
<dbReference type="EMBL" id="KB292835">
    <property type="protein sequence ID" value="ELU16923.1"/>
    <property type="molecule type" value="Genomic_DNA"/>
</dbReference>
<dbReference type="OrthoDB" id="2309723at2759"/>
<organism evidence="4">
    <name type="scientific">Capitella teleta</name>
    <name type="common">Polychaete worm</name>
    <dbReference type="NCBI Taxonomy" id="283909"/>
    <lineage>
        <taxon>Eukaryota</taxon>
        <taxon>Metazoa</taxon>
        <taxon>Spiralia</taxon>
        <taxon>Lophotrochozoa</taxon>
        <taxon>Annelida</taxon>
        <taxon>Polychaeta</taxon>
        <taxon>Sedentaria</taxon>
        <taxon>Scolecida</taxon>
        <taxon>Capitellidae</taxon>
        <taxon>Capitella</taxon>
    </lineage>
</organism>
<dbReference type="Pfam" id="PF13417">
    <property type="entry name" value="GST_N_3"/>
    <property type="match status" value="1"/>
</dbReference>
<dbReference type="HOGENOM" id="CLU_011226_5_4_1"/>
<protein>
    <recommendedName>
        <fullName evidence="7">GST N-terminal domain-containing protein</fullName>
    </recommendedName>
</protein>
<name>R7VDJ4_CAPTE</name>
<dbReference type="Gene3D" id="3.40.30.10">
    <property type="entry name" value="Glutaredoxin"/>
    <property type="match status" value="1"/>
</dbReference>
<dbReference type="Proteomes" id="UP000014760">
    <property type="component" value="Unassembled WGS sequence"/>
</dbReference>
<evidence type="ECO:0000259" key="3">
    <source>
        <dbReference type="PROSITE" id="PS50405"/>
    </source>
</evidence>
<keyword evidence="6" id="KW-1185">Reference proteome</keyword>
<dbReference type="PROSITE" id="PS50405">
    <property type="entry name" value="GST_CTER"/>
    <property type="match status" value="1"/>
</dbReference>
<reference evidence="5" key="3">
    <citation type="submission" date="2015-06" db="UniProtKB">
        <authorList>
            <consortium name="EnsemblMetazoa"/>
        </authorList>
    </citation>
    <scope>IDENTIFICATION</scope>
</reference>
<evidence type="ECO:0000259" key="2">
    <source>
        <dbReference type="PROSITE" id="PS50404"/>
    </source>
</evidence>
<proteinExistence type="inferred from homology"/>
<dbReference type="SUPFAM" id="SSF52833">
    <property type="entry name" value="Thioredoxin-like"/>
    <property type="match status" value="1"/>
</dbReference>
<evidence type="ECO:0000313" key="6">
    <source>
        <dbReference type="Proteomes" id="UP000014760"/>
    </source>
</evidence>
<dbReference type="OMA" id="VPYLCDF"/>
<dbReference type="PANTHER" id="PTHR44051:SF8">
    <property type="entry name" value="GLUTATHIONE S-TRANSFERASE GSTA"/>
    <property type="match status" value="1"/>
</dbReference>